<evidence type="ECO:0000313" key="2">
    <source>
        <dbReference type="Proteomes" id="UP001631969"/>
    </source>
</evidence>
<organism evidence="1 2">
    <name type="scientific">Paenibacillus mesotrionivorans</name>
    <dbReference type="NCBI Taxonomy" id="3160968"/>
    <lineage>
        <taxon>Bacteria</taxon>
        <taxon>Bacillati</taxon>
        <taxon>Bacillota</taxon>
        <taxon>Bacilli</taxon>
        <taxon>Bacillales</taxon>
        <taxon>Paenibacillaceae</taxon>
        <taxon>Paenibacillus</taxon>
    </lineage>
</organism>
<protein>
    <submittedName>
        <fullName evidence="1">Class I SAM-dependent methyltransferase</fullName>
        <ecNumber evidence="1">2.1.-.-</ecNumber>
    </submittedName>
</protein>
<reference evidence="1" key="1">
    <citation type="submission" date="2024-12" db="EMBL/GenBank/DDBJ databases">
        <authorList>
            <person name="Wu N."/>
        </authorList>
    </citation>
    <scope>NUCLEOTIDE SEQUENCE</scope>
    <source>
        <strain evidence="1">P15</strain>
    </source>
</reference>
<name>A0ACC7NUC9_9BACL</name>
<dbReference type="Proteomes" id="UP001631969">
    <property type="component" value="Unassembled WGS sequence"/>
</dbReference>
<gene>
    <name evidence="1" type="ORF">ACI1P1_07275</name>
</gene>
<keyword evidence="1" id="KW-0489">Methyltransferase</keyword>
<dbReference type="EMBL" id="JBJURJ010000004">
    <property type="protein sequence ID" value="MFM9328080.1"/>
    <property type="molecule type" value="Genomic_DNA"/>
</dbReference>
<proteinExistence type="predicted"/>
<keyword evidence="2" id="KW-1185">Reference proteome</keyword>
<accession>A0ACC7NUC9</accession>
<sequence length="311" mass="34929">MSRDYEQVAEKFWSLPQKPGEEANRDRLFRDDQILHAHLEREIESRLDGVTTVLDAGGGTGRFSVWLAQKGLQVTHLDISLPMLEKARERAEDAGVAGQIEFVHGRLTELGSYPEGQFDLVISLDAPISYTYPKHEEVIRELIRVSAKSVVFCVSSRLGGYPGRFGPASKKPFLVDEQDPDSAMRWYVREWAQREQWQPDFGGADVLLETGLFDDPDQVYEQMERGGTPWPVTYSFRPEEMEVLFAAAGLREVRLAGPGALARTLPGEALRMLMETPEYRAAFLERCYRFDSEPSVCGLGYCSLVASASKG</sequence>
<evidence type="ECO:0000313" key="1">
    <source>
        <dbReference type="EMBL" id="MFM9328080.1"/>
    </source>
</evidence>
<keyword evidence="1" id="KW-0808">Transferase</keyword>
<comment type="caution">
    <text evidence="1">The sequence shown here is derived from an EMBL/GenBank/DDBJ whole genome shotgun (WGS) entry which is preliminary data.</text>
</comment>
<dbReference type="EC" id="2.1.-.-" evidence="1"/>